<keyword evidence="2" id="KW-1185">Reference proteome</keyword>
<dbReference type="Proteomes" id="UP000247696">
    <property type="component" value="Chromosome"/>
</dbReference>
<dbReference type="EMBL" id="CP024988">
    <property type="protein sequence ID" value="AWT24856.1"/>
    <property type="molecule type" value="Genomic_DNA"/>
</dbReference>
<proteinExistence type="predicted"/>
<reference evidence="2" key="1">
    <citation type="submission" date="2017-11" db="EMBL/GenBank/DDBJ databases">
        <title>Otitis media/interna in a cat caused by the recently described species Corynebacterium provencense.</title>
        <authorList>
            <person name="Kittl S."/>
            <person name="Brodard I."/>
            <person name="Rychener L."/>
            <person name="Jores J."/>
            <person name="Roosje P."/>
            <person name="Gobeli Brawand S."/>
        </authorList>
    </citation>
    <scope>NUCLEOTIDE SEQUENCE [LARGE SCALE GENOMIC DNA]</scope>
    <source>
        <strain evidence="2">17KM38</strain>
    </source>
</reference>
<dbReference type="KEGG" id="cpre:Csp1_00180"/>
<dbReference type="RefSeq" id="WP_110480736.1">
    <property type="nucleotide sequence ID" value="NZ_CP024988.1"/>
</dbReference>
<name>A0A2Z3YM18_9CORY</name>
<organism evidence="1 2">
    <name type="scientific">Corynebacterium provencense</name>
    <dbReference type="NCBI Taxonomy" id="1737425"/>
    <lineage>
        <taxon>Bacteria</taxon>
        <taxon>Bacillati</taxon>
        <taxon>Actinomycetota</taxon>
        <taxon>Actinomycetes</taxon>
        <taxon>Mycobacteriales</taxon>
        <taxon>Corynebacteriaceae</taxon>
        <taxon>Corynebacterium</taxon>
    </lineage>
</organism>
<gene>
    <name evidence="1" type="ORF">Csp1_00180</name>
</gene>
<sequence>MITRLHDIGTVYADYLNEKSRLDPATTPGGRRWTWTHDQVRKAHNSLLTVYRRGGLFNYLTITETLLTGEDADPPALKPTTNTLEGGINATIMNLARTHRGLTAEHQRTVID</sequence>
<accession>A0A2Z3YM18</accession>
<evidence type="ECO:0000313" key="2">
    <source>
        <dbReference type="Proteomes" id="UP000247696"/>
    </source>
</evidence>
<dbReference type="OrthoDB" id="9793302at2"/>
<protein>
    <submittedName>
        <fullName evidence="1">Uncharacterized protein</fullName>
    </submittedName>
</protein>
<dbReference type="AlphaFoldDB" id="A0A2Z3YM18"/>
<evidence type="ECO:0000313" key="1">
    <source>
        <dbReference type="EMBL" id="AWT24856.1"/>
    </source>
</evidence>